<organism evidence="2 3">
    <name type="scientific">Batrachochytrium dendrobatidis (strain JAM81 / FGSC 10211)</name>
    <name type="common">Frog chytrid fungus</name>
    <dbReference type="NCBI Taxonomy" id="684364"/>
    <lineage>
        <taxon>Eukaryota</taxon>
        <taxon>Fungi</taxon>
        <taxon>Fungi incertae sedis</taxon>
        <taxon>Chytridiomycota</taxon>
        <taxon>Chytridiomycota incertae sedis</taxon>
        <taxon>Chytridiomycetes</taxon>
        <taxon>Rhizophydiales</taxon>
        <taxon>Rhizophydiales incertae sedis</taxon>
        <taxon>Batrachochytrium</taxon>
    </lineage>
</organism>
<dbReference type="HOGENOM" id="CLU_1151616_0_0_1"/>
<dbReference type="PANTHER" id="PTHR44809">
    <property type="match status" value="1"/>
</dbReference>
<dbReference type="SUPFAM" id="SSF48452">
    <property type="entry name" value="TPR-like"/>
    <property type="match status" value="1"/>
</dbReference>
<dbReference type="InterPro" id="IPR052943">
    <property type="entry name" value="TMTC_O-mannosyl-trnsfr"/>
</dbReference>
<dbReference type="AlphaFoldDB" id="F4NYR4"/>
<sequence length="241" mass="27005">MNRLPTQYAQMAAALTLSKVSVISTFRVHALKRQIPQSTSHMQLFPSYTPFRGLTATPYIQATSIPHSKSYELLTIKAKEWFNTGLDLWNKEDIAGAIEAFEKSVHSQPTSDAHFNLGNCFHIQGKHDKALLQWNMSLELLPRADAHVNIANVYAIIKQDLETATPHYEAALELTPDDGEVHYNYGVVLDASSKLELAVEHYQKARKLGVELAEKNLRNVLAKLIGQKAKLAESENTPKKE</sequence>
<dbReference type="Proteomes" id="UP000007241">
    <property type="component" value="Unassembled WGS sequence"/>
</dbReference>
<feature type="repeat" description="TPR" evidence="1">
    <location>
        <begin position="111"/>
        <end position="144"/>
    </location>
</feature>
<dbReference type="SMART" id="SM00028">
    <property type="entry name" value="TPR"/>
    <property type="match status" value="4"/>
</dbReference>
<dbReference type="STRING" id="684364.F4NYR4"/>
<dbReference type="Gene3D" id="1.25.40.10">
    <property type="entry name" value="Tetratricopeptide repeat domain"/>
    <property type="match status" value="1"/>
</dbReference>
<proteinExistence type="predicted"/>
<gene>
    <name evidence="2" type="ORF">BATDEDRAFT_34559</name>
</gene>
<name>F4NYR4_BATDJ</name>
<dbReference type="RefSeq" id="XP_006677401.1">
    <property type="nucleotide sequence ID" value="XM_006677338.1"/>
</dbReference>
<dbReference type="Pfam" id="PF13432">
    <property type="entry name" value="TPR_16"/>
    <property type="match status" value="2"/>
</dbReference>
<evidence type="ECO:0000313" key="3">
    <source>
        <dbReference type="Proteomes" id="UP000007241"/>
    </source>
</evidence>
<keyword evidence="1" id="KW-0802">TPR repeat</keyword>
<accession>F4NYR4</accession>
<dbReference type="PANTHER" id="PTHR44809:SF1">
    <property type="entry name" value="PROTEIN O-MANNOSYL-TRANSFERASE TMTC1"/>
    <property type="match status" value="1"/>
</dbReference>
<dbReference type="InterPro" id="IPR011990">
    <property type="entry name" value="TPR-like_helical_dom_sf"/>
</dbReference>
<evidence type="ECO:0000256" key="1">
    <source>
        <dbReference type="PROSITE-ProRule" id="PRU00339"/>
    </source>
</evidence>
<reference evidence="2 3" key="1">
    <citation type="submission" date="2009-12" db="EMBL/GenBank/DDBJ databases">
        <title>The draft genome of Batrachochytrium dendrobatidis.</title>
        <authorList>
            <consortium name="US DOE Joint Genome Institute (JGI-PGF)"/>
            <person name="Kuo A."/>
            <person name="Salamov A."/>
            <person name="Schmutz J."/>
            <person name="Lucas S."/>
            <person name="Pitluck S."/>
            <person name="Rosenblum E."/>
            <person name="Stajich J."/>
            <person name="Eisen M."/>
            <person name="Grigoriev I.V."/>
        </authorList>
    </citation>
    <scope>NUCLEOTIDE SEQUENCE [LARGE SCALE GENOMIC DNA]</scope>
    <source>
        <strain evidence="3">JAM81 / FGSC 10211</strain>
    </source>
</reference>
<dbReference type="PROSITE" id="PS50005">
    <property type="entry name" value="TPR"/>
    <property type="match status" value="1"/>
</dbReference>
<protein>
    <submittedName>
        <fullName evidence="2">Uncharacterized protein</fullName>
    </submittedName>
</protein>
<keyword evidence="3" id="KW-1185">Reference proteome</keyword>
<dbReference type="GeneID" id="18240483"/>
<dbReference type="EMBL" id="GL882881">
    <property type="protein sequence ID" value="EGF81753.1"/>
    <property type="molecule type" value="Genomic_DNA"/>
</dbReference>
<dbReference type="InterPro" id="IPR019734">
    <property type="entry name" value="TPR_rpt"/>
</dbReference>
<dbReference type="OrthoDB" id="1926212at2759"/>
<evidence type="ECO:0000313" key="2">
    <source>
        <dbReference type="EMBL" id="EGF81753.1"/>
    </source>
</evidence>
<dbReference type="OMA" id="ESARIWW"/>
<dbReference type="InParanoid" id="F4NYR4"/>